<proteinExistence type="predicted"/>
<reference evidence="1" key="1">
    <citation type="submission" date="2016-08" db="EMBL/GenBank/DDBJ databases">
        <title>Sequencing, Assembly and Comparative Genomics of S. aureofaciens ATCC 10762.</title>
        <authorList>
            <person name="Gradnigo J.S."/>
            <person name="Johnson N."/>
            <person name="Somerville G.A."/>
        </authorList>
    </citation>
    <scope>NUCLEOTIDE SEQUENCE [LARGE SCALE GENOMIC DNA]</scope>
    <source>
        <strain evidence="1">ATCC 10762</strain>
    </source>
</reference>
<dbReference type="OrthoDB" id="4292184at2"/>
<evidence type="ECO:0000313" key="2">
    <source>
        <dbReference type="Proteomes" id="UP000037395"/>
    </source>
</evidence>
<accession>A0A1E7NFB0</accession>
<protein>
    <submittedName>
        <fullName evidence="1">Uncharacterized protein</fullName>
    </submittedName>
</protein>
<evidence type="ECO:0000313" key="1">
    <source>
        <dbReference type="EMBL" id="OEV39391.1"/>
    </source>
</evidence>
<organism evidence="1 2">
    <name type="scientific">Kitasatospora aureofaciens</name>
    <name type="common">Streptomyces aureofaciens</name>
    <dbReference type="NCBI Taxonomy" id="1894"/>
    <lineage>
        <taxon>Bacteria</taxon>
        <taxon>Bacillati</taxon>
        <taxon>Actinomycetota</taxon>
        <taxon>Actinomycetes</taxon>
        <taxon>Kitasatosporales</taxon>
        <taxon>Streptomycetaceae</taxon>
        <taxon>Kitasatospora</taxon>
    </lineage>
</organism>
<dbReference type="Proteomes" id="UP000037395">
    <property type="component" value="Unassembled WGS sequence"/>
</dbReference>
<dbReference type="RefSeq" id="WP_030288795.1">
    <property type="nucleotide sequence ID" value="NZ_JBEZAD010000063.1"/>
</dbReference>
<sequence length="133" mass="14475">MTLEEGRRVRLTADLGIGEAFTREPGEPGNPGGPGTVVGFLSLGVGAEGTVERVDGELPESEEVREYQRLKALFDDYGHTMPEASRERLEAQIAALEPEWATHRAHGSRVTVRIRLDNGFVLDGVHQDVLAAL</sequence>
<comment type="caution">
    <text evidence="1">The sequence shown here is derived from an EMBL/GenBank/DDBJ whole genome shotgun (WGS) entry which is preliminary data.</text>
</comment>
<dbReference type="EMBL" id="JPRF03000001">
    <property type="protein sequence ID" value="OEV39391.1"/>
    <property type="molecule type" value="Genomic_DNA"/>
</dbReference>
<keyword evidence="2" id="KW-1185">Reference proteome</keyword>
<gene>
    <name evidence="1" type="ORF">HS99_0001415</name>
</gene>
<name>A0A1E7NFB0_KITAU</name>
<dbReference type="AlphaFoldDB" id="A0A1E7NFB0"/>